<feature type="region of interest" description="Disordered" evidence="1">
    <location>
        <begin position="39"/>
        <end position="132"/>
    </location>
</feature>
<comment type="caution">
    <text evidence="2">The sequence shown here is derived from an EMBL/GenBank/DDBJ whole genome shotgun (WGS) entry which is preliminary data.</text>
</comment>
<keyword evidence="3" id="KW-1185">Reference proteome</keyword>
<evidence type="ECO:0000256" key="1">
    <source>
        <dbReference type="SAM" id="MobiDB-lite"/>
    </source>
</evidence>
<evidence type="ECO:0000313" key="2">
    <source>
        <dbReference type="EMBL" id="KAG2618406.1"/>
    </source>
</evidence>
<protein>
    <submittedName>
        <fullName evidence="2">Uncharacterized protein</fullName>
    </submittedName>
</protein>
<feature type="compositionally biased region" description="Low complexity" evidence="1">
    <location>
        <begin position="107"/>
        <end position="119"/>
    </location>
</feature>
<name>A0A8T0UBJ2_PANVG</name>
<reference evidence="2" key="1">
    <citation type="submission" date="2020-05" db="EMBL/GenBank/DDBJ databases">
        <title>WGS assembly of Panicum virgatum.</title>
        <authorList>
            <person name="Lovell J.T."/>
            <person name="Jenkins J."/>
            <person name="Shu S."/>
            <person name="Juenger T.E."/>
            <person name="Schmutz J."/>
        </authorList>
    </citation>
    <scope>NUCLEOTIDE SEQUENCE</scope>
    <source>
        <strain evidence="2">AP13</strain>
    </source>
</reference>
<proteinExistence type="predicted"/>
<sequence>MPSPPPDHPRRRTGPVRIAAGGPVRPAALSDLLHQFKQRPHDRRRFPPLSPPSLPLASCRFAQPPPSTEGRWPPVSRLPSSATKVCSSSVSLPTRKPGTSVLPGTRAASHASSPSACPAFRRPRSSLNGGCG</sequence>
<gene>
    <name evidence="2" type="ORF">PVAP13_3NG079564</name>
</gene>
<feature type="region of interest" description="Disordered" evidence="1">
    <location>
        <begin position="1"/>
        <end position="23"/>
    </location>
</feature>
<dbReference type="AlphaFoldDB" id="A0A8T0UBJ2"/>
<evidence type="ECO:0000313" key="3">
    <source>
        <dbReference type="Proteomes" id="UP000823388"/>
    </source>
</evidence>
<organism evidence="2 3">
    <name type="scientific">Panicum virgatum</name>
    <name type="common">Blackwell switchgrass</name>
    <dbReference type="NCBI Taxonomy" id="38727"/>
    <lineage>
        <taxon>Eukaryota</taxon>
        <taxon>Viridiplantae</taxon>
        <taxon>Streptophyta</taxon>
        <taxon>Embryophyta</taxon>
        <taxon>Tracheophyta</taxon>
        <taxon>Spermatophyta</taxon>
        <taxon>Magnoliopsida</taxon>
        <taxon>Liliopsida</taxon>
        <taxon>Poales</taxon>
        <taxon>Poaceae</taxon>
        <taxon>PACMAD clade</taxon>
        <taxon>Panicoideae</taxon>
        <taxon>Panicodae</taxon>
        <taxon>Paniceae</taxon>
        <taxon>Panicinae</taxon>
        <taxon>Panicum</taxon>
        <taxon>Panicum sect. Hiantes</taxon>
    </lineage>
</organism>
<dbReference type="Proteomes" id="UP000823388">
    <property type="component" value="Chromosome 3N"/>
</dbReference>
<feature type="compositionally biased region" description="Low complexity" evidence="1">
    <location>
        <begin position="80"/>
        <end position="91"/>
    </location>
</feature>
<accession>A0A8T0UBJ2</accession>
<dbReference type="EMBL" id="CM029042">
    <property type="protein sequence ID" value="KAG2618406.1"/>
    <property type="molecule type" value="Genomic_DNA"/>
</dbReference>